<dbReference type="InterPro" id="IPR000073">
    <property type="entry name" value="AB_hydrolase_1"/>
</dbReference>
<dbReference type="InterPro" id="IPR029058">
    <property type="entry name" value="AB_hydrolase_fold"/>
</dbReference>
<feature type="active site" description="Charge relay system" evidence="4">
    <location>
        <position position="328"/>
    </location>
</feature>
<dbReference type="AlphaFoldDB" id="A0A2J7QJ20"/>
<protein>
    <submittedName>
        <fullName evidence="7">Phospholipase ABHD3</fullName>
    </submittedName>
</protein>
<feature type="active site" description="Charge relay system" evidence="4">
    <location>
        <position position="198"/>
    </location>
</feature>
<dbReference type="FunCoup" id="A0A2J7QJ20">
    <property type="interactions" value="49"/>
</dbReference>
<evidence type="ECO:0000256" key="4">
    <source>
        <dbReference type="PIRSR" id="PIRSR005211-1"/>
    </source>
</evidence>
<dbReference type="InterPro" id="IPR050960">
    <property type="entry name" value="AB_hydrolase_4_sf"/>
</dbReference>
<dbReference type="GO" id="GO:0047372">
    <property type="term" value="F:monoacylglycerol lipase activity"/>
    <property type="evidence" value="ECO:0007669"/>
    <property type="project" value="TreeGrafter"/>
</dbReference>
<feature type="active site" description="Charge relay system" evidence="4">
    <location>
        <position position="357"/>
    </location>
</feature>
<feature type="domain" description="AB hydrolase-1" evidence="6">
    <location>
        <begin position="118"/>
        <end position="363"/>
    </location>
</feature>
<dbReference type="EMBL" id="NEVH01013563">
    <property type="protein sequence ID" value="PNF28566.1"/>
    <property type="molecule type" value="Genomic_DNA"/>
</dbReference>
<dbReference type="SUPFAM" id="SSF53474">
    <property type="entry name" value="alpha/beta-Hydrolases"/>
    <property type="match status" value="1"/>
</dbReference>
<feature type="transmembrane region" description="Helical" evidence="5">
    <location>
        <begin position="12"/>
        <end position="33"/>
    </location>
</feature>
<evidence type="ECO:0000256" key="2">
    <source>
        <dbReference type="ARBA" id="ARBA00022487"/>
    </source>
</evidence>
<dbReference type="PROSITE" id="PS01133">
    <property type="entry name" value="UPF0017"/>
    <property type="match status" value="1"/>
</dbReference>
<dbReference type="Pfam" id="PF00561">
    <property type="entry name" value="Abhydrolase_1"/>
    <property type="match status" value="1"/>
</dbReference>
<dbReference type="PANTHER" id="PTHR10794">
    <property type="entry name" value="ABHYDROLASE DOMAIN-CONTAINING PROTEIN"/>
    <property type="match status" value="1"/>
</dbReference>
<dbReference type="STRING" id="105785.A0A2J7QJ20"/>
<evidence type="ECO:0000259" key="6">
    <source>
        <dbReference type="Pfam" id="PF00561"/>
    </source>
</evidence>
<dbReference type="InParanoid" id="A0A2J7QJ20"/>
<name>A0A2J7QJ20_9NEOP</name>
<dbReference type="InterPro" id="IPR012020">
    <property type="entry name" value="ABHD4"/>
</dbReference>
<keyword evidence="5" id="KW-0812">Transmembrane</keyword>
<gene>
    <name evidence="7" type="ORF">B7P43_G12906</name>
</gene>
<comment type="caution">
    <text evidence="7">The sequence shown here is derived from an EMBL/GenBank/DDBJ whole genome shotgun (WGS) entry which is preliminary data.</text>
</comment>
<reference evidence="7 8" key="1">
    <citation type="submission" date="2017-12" db="EMBL/GenBank/DDBJ databases">
        <title>Hemimetabolous genomes reveal molecular basis of termite eusociality.</title>
        <authorList>
            <person name="Harrison M.C."/>
            <person name="Jongepier E."/>
            <person name="Robertson H.M."/>
            <person name="Arning N."/>
            <person name="Bitard-Feildel T."/>
            <person name="Chao H."/>
            <person name="Childers C.P."/>
            <person name="Dinh H."/>
            <person name="Doddapaneni H."/>
            <person name="Dugan S."/>
            <person name="Gowin J."/>
            <person name="Greiner C."/>
            <person name="Han Y."/>
            <person name="Hu H."/>
            <person name="Hughes D.S.T."/>
            <person name="Huylmans A.-K."/>
            <person name="Kemena C."/>
            <person name="Kremer L.P.M."/>
            <person name="Lee S.L."/>
            <person name="Lopez-Ezquerra A."/>
            <person name="Mallet L."/>
            <person name="Monroy-Kuhn J.M."/>
            <person name="Moser A."/>
            <person name="Murali S.C."/>
            <person name="Muzny D.M."/>
            <person name="Otani S."/>
            <person name="Piulachs M.-D."/>
            <person name="Poelchau M."/>
            <person name="Qu J."/>
            <person name="Schaub F."/>
            <person name="Wada-Katsumata A."/>
            <person name="Worley K.C."/>
            <person name="Xie Q."/>
            <person name="Ylla G."/>
            <person name="Poulsen M."/>
            <person name="Gibbs R.A."/>
            <person name="Schal C."/>
            <person name="Richards S."/>
            <person name="Belles X."/>
            <person name="Korb J."/>
            <person name="Bornberg-Bauer E."/>
        </authorList>
    </citation>
    <scope>NUCLEOTIDE SEQUENCE [LARGE SCALE GENOMIC DNA]</scope>
    <source>
        <tissue evidence="7">Whole body</tissue>
    </source>
</reference>
<dbReference type="Proteomes" id="UP000235965">
    <property type="component" value="Unassembled WGS sequence"/>
</dbReference>
<keyword evidence="3" id="KW-0378">Hydrolase</keyword>
<keyword evidence="5" id="KW-0472">Membrane</keyword>
<dbReference type="PANTHER" id="PTHR10794:SF63">
    <property type="entry name" value="ALPHA_BETA HYDROLASE 1, ISOFORM A"/>
    <property type="match status" value="1"/>
</dbReference>
<evidence type="ECO:0000313" key="8">
    <source>
        <dbReference type="Proteomes" id="UP000235965"/>
    </source>
</evidence>
<comment type="similarity">
    <text evidence="1">Belongs to the AB hydrolase superfamily. AB hydrolase 4 family.</text>
</comment>
<dbReference type="GO" id="GO:0008126">
    <property type="term" value="F:acetylesterase activity"/>
    <property type="evidence" value="ECO:0007669"/>
    <property type="project" value="TreeGrafter"/>
</dbReference>
<organism evidence="7 8">
    <name type="scientific">Cryptotermes secundus</name>
    <dbReference type="NCBI Taxonomy" id="105785"/>
    <lineage>
        <taxon>Eukaryota</taxon>
        <taxon>Metazoa</taxon>
        <taxon>Ecdysozoa</taxon>
        <taxon>Arthropoda</taxon>
        <taxon>Hexapoda</taxon>
        <taxon>Insecta</taxon>
        <taxon>Pterygota</taxon>
        <taxon>Neoptera</taxon>
        <taxon>Polyneoptera</taxon>
        <taxon>Dictyoptera</taxon>
        <taxon>Blattodea</taxon>
        <taxon>Blattoidea</taxon>
        <taxon>Termitoidae</taxon>
        <taxon>Kalotermitidae</taxon>
        <taxon>Cryptotermitinae</taxon>
        <taxon>Cryptotermes</taxon>
    </lineage>
</organism>
<keyword evidence="5" id="KW-1133">Transmembrane helix</keyword>
<evidence type="ECO:0000256" key="3">
    <source>
        <dbReference type="ARBA" id="ARBA00022801"/>
    </source>
</evidence>
<sequence>MNWIISKIEILSLLSKWYFGAILGTGFLVYYLLEVVKQPVLVCSDGKFKNFLALHVPILQEKYWPTLWCFESRLQTALASLLRSIYPNVKYSREILELNDGGQVALDWLEDGCPANAPIVIILPGLTGDSQSQYVRCLSLSANRMKLRTVVFNYRGLGGMSLKTPRTYNAANFEDLSEVVRHVKSLHPGIPVAATGISMGGLVLGNYLASQKMAAQKTLVAAMVISTPWNAFKAMDSLEKPVLNLLLNRYLTSGFFSFINRVKSSNMLQGPWTMEDLLKCKTVREFDSSYTAKQFGYKDVNDYYADASIHEKLHKIEVPILCLSARDDPFQPYEAIPVEEACKSKYVAIVITQYGGHIGFLEGILPVLHEEYMCRLFTQYFEGIFTSGSELLAEISKDR</sequence>
<keyword evidence="8" id="KW-1185">Reference proteome</keyword>
<evidence type="ECO:0000256" key="5">
    <source>
        <dbReference type="SAM" id="Phobius"/>
    </source>
</evidence>
<dbReference type="GO" id="GO:0051793">
    <property type="term" value="P:medium-chain fatty acid catabolic process"/>
    <property type="evidence" value="ECO:0007669"/>
    <property type="project" value="TreeGrafter"/>
</dbReference>
<keyword evidence="2" id="KW-0719">Serine esterase</keyword>
<dbReference type="Gene3D" id="3.40.50.1820">
    <property type="entry name" value="alpha/beta hydrolase"/>
    <property type="match status" value="1"/>
</dbReference>
<dbReference type="InterPro" id="IPR000952">
    <property type="entry name" value="AB_hydrolase_4_CS"/>
</dbReference>
<dbReference type="OrthoDB" id="247542at2759"/>
<dbReference type="PIRSF" id="PIRSF005211">
    <property type="entry name" value="Ab_hydro_YheT"/>
    <property type="match status" value="1"/>
</dbReference>
<evidence type="ECO:0000313" key="7">
    <source>
        <dbReference type="EMBL" id="PNF28566.1"/>
    </source>
</evidence>
<accession>A0A2J7QJ20</accession>
<proteinExistence type="inferred from homology"/>
<evidence type="ECO:0000256" key="1">
    <source>
        <dbReference type="ARBA" id="ARBA00010884"/>
    </source>
</evidence>
<dbReference type="GO" id="GO:0051792">
    <property type="term" value="P:medium-chain fatty acid biosynthetic process"/>
    <property type="evidence" value="ECO:0007669"/>
    <property type="project" value="TreeGrafter"/>
</dbReference>